<evidence type="ECO:0000256" key="6">
    <source>
        <dbReference type="SAM" id="MobiDB-lite"/>
    </source>
</evidence>
<comment type="function">
    <text evidence="4">Binds as a heterodimer with protein bS6 to the central domain of the 16S rRNA, where it helps stabilize the platform of the 30S subunit.</text>
</comment>
<dbReference type="AlphaFoldDB" id="A0A9D1MGQ9"/>
<dbReference type="PANTHER" id="PTHR13479">
    <property type="entry name" value="30S RIBOSOMAL PROTEIN S18"/>
    <property type="match status" value="1"/>
</dbReference>
<reference evidence="7" key="2">
    <citation type="journal article" date="2021" name="PeerJ">
        <title>Extensive microbial diversity within the chicken gut microbiome revealed by metagenomics and culture.</title>
        <authorList>
            <person name="Gilroy R."/>
            <person name="Ravi A."/>
            <person name="Getino M."/>
            <person name="Pursley I."/>
            <person name="Horton D.L."/>
            <person name="Alikhan N.F."/>
            <person name="Baker D."/>
            <person name="Gharbi K."/>
            <person name="Hall N."/>
            <person name="Watson M."/>
            <person name="Adriaenssens E.M."/>
            <person name="Foster-Nyarko E."/>
            <person name="Jarju S."/>
            <person name="Secka A."/>
            <person name="Antonio M."/>
            <person name="Oren A."/>
            <person name="Chaudhuri R.R."/>
            <person name="La Ragione R."/>
            <person name="Hildebrand F."/>
            <person name="Pallen M.J."/>
        </authorList>
    </citation>
    <scope>NUCLEOTIDE SEQUENCE</scope>
    <source>
        <strain evidence="7">18911</strain>
    </source>
</reference>
<sequence>MTTTNPQVKENKEATRSMRPAKRAPKKKVCYFCQTKTDEIDYIALVKEMEKSSEKTGKDGEKRTRFITEKGKILPRRMSGTCVKHQRALAQAIKRARFMALLPYKAD</sequence>
<dbReference type="HAMAP" id="MF_00270">
    <property type="entry name" value="Ribosomal_bS18"/>
    <property type="match status" value="1"/>
</dbReference>
<keyword evidence="4" id="KW-0694">RNA-binding</keyword>
<name>A0A9D1MGQ9_9FIRM</name>
<gene>
    <name evidence="4" type="primary">rpsR</name>
    <name evidence="7" type="ORF">IAB05_00650</name>
</gene>
<evidence type="ECO:0000256" key="5">
    <source>
        <dbReference type="RuleBase" id="RU003910"/>
    </source>
</evidence>
<dbReference type="PANTHER" id="PTHR13479:SF40">
    <property type="entry name" value="SMALL RIBOSOMAL SUBUNIT PROTEIN BS18M"/>
    <property type="match status" value="1"/>
</dbReference>
<evidence type="ECO:0000256" key="2">
    <source>
        <dbReference type="ARBA" id="ARBA00022980"/>
    </source>
</evidence>
<dbReference type="NCBIfam" id="TIGR00165">
    <property type="entry name" value="S18"/>
    <property type="match status" value="1"/>
</dbReference>
<comment type="caution">
    <text evidence="7">The sequence shown here is derived from an EMBL/GenBank/DDBJ whole genome shotgun (WGS) entry which is preliminary data.</text>
</comment>
<dbReference type="GO" id="GO:0070181">
    <property type="term" value="F:small ribosomal subunit rRNA binding"/>
    <property type="evidence" value="ECO:0007669"/>
    <property type="project" value="TreeGrafter"/>
</dbReference>
<dbReference type="InterPro" id="IPR036870">
    <property type="entry name" value="Ribosomal_bS18_sf"/>
</dbReference>
<dbReference type="Pfam" id="PF01084">
    <property type="entry name" value="Ribosomal_S18"/>
    <property type="match status" value="1"/>
</dbReference>
<comment type="similarity">
    <text evidence="1 4 5">Belongs to the bacterial ribosomal protein bS18 family.</text>
</comment>
<dbReference type="PRINTS" id="PR00974">
    <property type="entry name" value="RIBOSOMALS18"/>
</dbReference>
<keyword evidence="2 4" id="KW-0689">Ribosomal protein</keyword>
<dbReference type="EMBL" id="DVNF01000024">
    <property type="protein sequence ID" value="HIU59880.1"/>
    <property type="molecule type" value="Genomic_DNA"/>
</dbReference>
<protein>
    <recommendedName>
        <fullName evidence="4">Small ribosomal subunit protein bS18</fullName>
    </recommendedName>
</protein>
<evidence type="ECO:0000256" key="4">
    <source>
        <dbReference type="HAMAP-Rule" id="MF_00270"/>
    </source>
</evidence>
<accession>A0A9D1MGQ9</accession>
<comment type="subunit">
    <text evidence="4">Part of the 30S ribosomal subunit. Forms a tight heterodimer with protein bS6.</text>
</comment>
<dbReference type="GO" id="GO:0003735">
    <property type="term" value="F:structural constituent of ribosome"/>
    <property type="evidence" value="ECO:0007669"/>
    <property type="project" value="InterPro"/>
</dbReference>
<evidence type="ECO:0000256" key="3">
    <source>
        <dbReference type="ARBA" id="ARBA00023274"/>
    </source>
</evidence>
<reference evidence="7" key="1">
    <citation type="submission" date="2020-10" db="EMBL/GenBank/DDBJ databases">
        <authorList>
            <person name="Gilroy R."/>
        </authorList>
    </citation>
    <scope>NUCLEOTIDE SEQUENCE</scope>
    <source>
        <strain evidence="7">18911</strain>
    </source>
</reference>
<evidence type="ECO:0000313" key="8">
    <source>
        <dbReference type="Proteomes" id="UP000824094"/>
    </source>
</evidence>
<proteinExistence type="inferred from homology"/>
<dbReference type="GO" id="GO:0006412">
    <property type="term" value="P:translation"/>
    <property type="evidence" value="ECO:0007669"/>
    <property type="project" value="UniProtKB-UniRule"/>
</dbReference>
<keyword evidence="3 4" id="KW-0687">Ribonucleoprotein</keyword>
<dbReference type="SUPFAM" id="SSF46911">
    <property type="entry name" value="Ribosomal protein S18"/>
    <property type="match status" value="1"/>
</dbReference>
<dbReference type="InterPro" id="IPR001648">
    <property type="entry name" value="Ribosomal_bS18"/>
</dbReference>
<feature type="region of interest" description="Disordered" evidence="6">
    <location>
        <begin position="1"/>
        <end position="23"/>
    </location>
</feature>
<keyword evidence="4" id="KW-0699">rRNA-binding</keyword>
<evidence type="ECO:0000313" key="7">
    <source>
        <dbReference type="EMBL" id="HIU59880.1"/>
    </source>
</evidence>
<dbReference type="Gene3D" id="4.10.640.10">
    <property type="entry name" value="Ribosomal protein S18"/>
    <property type="match status" value="1"/>
</dbReference>
<dbReference type="Proteomes" id="UP000824094">
    <property type="component" value="Unassembled WGS sequence"/>
</dbReference>
<organism evidence="7 8">
    <name type="scientific">Candidatus Stercoripulliclostridium merdigallinarum</name>
    <dbReference type="NCBI Taxonomy" id="2840951"/>
    <lineage>
        <taxon>Bacteria</taxon>
        <taxon>Bacillati</taxon>
        <taxon>Bacillota</taxon>
        <taxon>Clostridia</taxon>
        <taxon>Eubacteriales</taxon>
        <taxon>Candidatus Stercoripulliclostridium</taxon>
    </lineage>
</organism>
<dbReference type="GO" id="GO:0022627">
    <property type="term" value="C:cytosolic small ribosomal subunit"/>
    <property type="evidence" value="ECO:0007669"/>
    <property type="project" value="TreeGrafter"/>
</dbReference>
<evidence type="ECO:0000256" key="1">
    <source>
        <dbReference type="ARBA" id="ARBA00005589"/>
    </source>
</evidence>